<dbReference type="PROSITE" id="PS00194">
    <property type="entry name" value="THIOREDOXIN_1"/>
    <property type="match status" value="1"/>
</dbReference>
<evidence type="ECO:0000313" key="7">
    <source>
        <dbReference type="Proteomes" id="UP000539710"/>
    </source>
</evidence>
<dbReference type="CDD" id="cd02966">
    <property type="entry name" value="TlpA_like_family"/>
    <property type="match status" value="1"/>
</dbReference>
<dbReference type="SUPFAM" id="SSF52833">
    <property type="entry name" value="Thioredoxin-like"/>
    <property type="match status" value="1"/>
</dbReference>
<sequence>MKKYLLFLYIIFLAQVQAQQEIIPQLKFEELENRIAEMPADLLVVNFWATTCAPCVKELPDFMEVNRKYESNPGFKMLLVTLDRTRDMERVKKFITDKNIAAKVVLLDDNKRMNTWIPRFDPEWGGEIPVTIFYRKGVKVHFHNGEMSKPELEEIISKHLN</sequence>
<proteinExistence type="predicted"/>
<feature type="chain" id="PRO_5044656259" evidence="2">
    <location>
        <begin position="19"/>
        <end position="161"/>
    </location>
</feature>
<dbReference type="PANTHER" id="PTHR42852">
    <property type="entry name" value="THIOL:DISULFIDE INTERCHANGE PROTEIN DSBE"/>
    <property type="match status" value="1"/>
</dbReference>
<dbReference type="Proteomes" id="UP000515349">
    <property type="component" value="Chromosome"/>
</dbReference>
<dbReference type="InterPro" id="IPR000866">
    <property type="entry name" value="AhpC/TSA"/>
</dbReference>
<gene>
    <name evidence="5" type="ORF">H1R16_08380</name>
    <name evidence="4" type="ORF">H2507_07060</name>
</gene>
<dbReference type="Pfam" id="PF00578">
    <property type="entry name" value="AhpC-TSA"/>
    <property type="match status" value="1"/>
</dbReference>
<dbReference type="EMBL" id="JACEUX010000002">
    <property type="protein sequence ID" value="MBA5246923.1"/>
    <property type="molecule type" value="Genomic_DNA"/>
</dbReference>
<evidence type="ECO:0000313" key="5">
    <source>
        <dbReference type="EMBL" id="QMS97735.1"/>
    </source>
</evidence>
<evidence type="ECO:0000256" key="1">
    <source>
        <dbReference type="ARBA" id="ARBA00023284"/>
    </source>
</evidence>
<dbReference type="InterPro" id="IPR017937">
    <property type="entry name" value="Thioredoxin_CS"/>
</dbReference>
<feature type="domain" description="Thioredoxin" evidence="3">
    <location>
        <begin position="17"/>
        <end position="161"/>
    </location>
</feature>
<reference evidence="5 6" key="1">
    <citation type="submission" date="2020-07" db="EMBL/GenBank/DDBJ databases">
        <title>Chryseobacterium sp.cx-624.</title>
        <authorList>
            <person name="Yang C."/>
        </authorList>
    </citation>
    <scope>NUCLEOTIDE SEQUENCE [LARGE SCALE GENOMIC DNA]</scope>
    <source>
        <strain evidence="5">Cx-624</strain>
        <strain evidence="6">cx-624</strain>
    </source>
</reference>
<evidence type="ECO:0000259" key="3">
    <source>
        <dbReference type="PROSITE" id="PS51352"/>
    </source>
</evidence>
<dbReference type="PROSITE" id="PS51352">
    <property type="entry name" value="THIOREDOXIN_2"/>
    <property type="match status" value="1"/>
</dbReference>
<dbReference type="PANTHER" id="PTHR42852:SF13">
    <property type="entry name" value="PROTEIN DIPZ"/>
    <property type="match status" value="1"/>
</dbReference>
<keyword evidence="2" id="KW-0732">Signal</keyword>
<reference evidence="7" key="2">
    <citation type="submission" date="2020-07" db="EMBL/GenBank/DDBJ databases">
        <title>Flavobacterium sp. xlx-214.</title>
        <authorList>
            <person name="Yang C."/>
        </authorList>
    </citation>
    <scope>NUCLEOTIDE SEQUENCE [LARGE SCALE GENOMIC DNA]</scope>
    <source>
        <strain evidence="7">CX-624</strain>
    </source>
</reference>
<dbReference type="KEGG" id="cbau:H1R16_08380"/>
<dbReference type="AlphaFoldDB" id="A0A7D7LSD5"/>
<dbReference type="InterPro" id="IPR036249">
    <property type="entry name" value="Thioredoxin-like_sf"/>
</dbReference>
<reference evidence="4" key="3">
    <citation type="submission" date="2020-07" db="EMBL/GenBank/DDBJ databases">
        <authorList>
            <person name="Yang C."/>
        </authorList>
    </citation>
    <scope>NUCLEOTIDE SEQUENCE</scope>
    <source>
        <strain evidence="4">Cx-624</strain>
    </source>
</reference>
<name>A0A7D7LSD5_9FLAO</name>
<dbReference type="GO" id="GO:0016491">
    <property type="term" value="F:oxidoreductase activity"/>
    <property type="evidence" value="ECO:0007669"/>
    <property type="project" value="InterPro"/>
</dbReference>
<keyword evidence="1" id="KW-0676">Redox-active center</keyword>
<dbReference type="EMBL" id="CP059472">
    <property type="protein sequence ID" value="QMS97735.1"/>
    <property type="molecule type" value="Genomic_DNA"/>
</dbReference>
<evidence type="ECO:0000256" key="2">
    <source>
        <dbReference type="SAM" id="SignalP"/>
    </source>
</evidence>
<feature type="signal peptide" evidence="2">
    <location>
        <begin position="1"/>
        <end position="18"/>
    </location>
</feature>
<dbReference type="Proteomes" id="UP000539710">
    <property type="component" value="Unassembled WGS sequence"/>
</dbReference>
<accession>A0A7D7LSD5</accession>
<evidence type="ECO:0000313" key="6">
    <source>
        <dbReference type="Proteomes" id="UP000515349"/>
    </source>
</evidence>
<dbReference type="RefSeq" id="WP_181887028.1">
    <property type="nucleotide sequence ID" value="NZ_CP059472.1"/>
</dbReference>
<dbReference type="InterPro" id="IPR050553">
    <property type="entry name" value="Thioredoxin_ResA/DsbE_sf"/>
</dbReference>
<evidence type="ECO:0000313" key="4">
    <source>
        <dbReference type="EMBL" id="MBA5246923.1"/>
    </source>
</evidence>
<protein>
    <submittedName>
        <fullName evidence="5">TlpA family protein disulfide reductase</fullName>
    </submittedName>
</protein>
<dbReference type="GO" id="GO:0016209">
    <property type="term" value="F:antioxidant activity"/>
    <property type="evidence" value="ECO:0007669"/>
    <property type="project" value="InterPro"/>
</dbReference>
<keyword evidence="7" id="KW-1185">Reference proteome</keyword>
<organism evidence="5 6">
    <name type="scientific">Marnyiella aurantia</name>
    <dbReference type="NCBI Taxonomy" id="2758037"/>
    <lineage>
        <taxon>Bacteria</taxon>
        <taxon>Pseudomonadati</taxon>
        <taxon>Bacteroidota</taxon>
        <taxon>Flavobacteriia</taxon>
        <taxon>Flavobacteriales</taxon>
        <taxon>Weeksellaceae</taxon>
        <taxon>Marnyiella</taxon>
    </lineage>
</organism>
<dbReference type="Gene3D" id="3.40.30.10">
    <property type="entry name" value="Glutaredoxin"/>
    <property type="match status" value="1"/>
</dbReference>
<dbReference type="InterPro" id="IPR013766">
    <property type="entry name" value="Thioredoxin_domain"/>
</dbReference>